<dbReference type="AlphaFoldDB" id="A0A657LNQ5"/>
<dbReference type="OrthoDB" id="8279745at2"/>
<dbReference type="RefSeq" id="WP_071834988.1">
    <property type="nucleotide sequence ID" value="NZ_LSRP01000118.1"/>
</dbReference>
<comment type="caution">
    <text evidence="1">The sequence shown here is derived from an EMBL/GenBank/DDBJ whole genome shotgun (WGS) entry which is preliminary data.</text>
</comment>
<dbReference type="Proteomes" id="UP000182661">
    <property type="component" value="Unassembled WGS sequence"/>
</dbReference>
<proteinExistence type="predicted"/>
<name>A0A657LNQ5_9HYPH</name>
<evidence type="ECO:0000313" key="2">
    <source>
        <dbReference type="Proteomes" id="UP000182661"/>
    </source>
</evidence>
<dbReference type="EMBL" id="LSRP01000118">
    <property type="protein sequence ID" value="OJF92317.1"/>
    <property type="molecule type" value="Genomic_DNA"/>
</dbReference>
<sequence>MIKLELTPVQIRGLKLAKEGNLFPQPAKKWTHQNATVTYAKTDRFQERPQKIKFLTTTTLNELEEFGLLERTHLEDDVANDPRGITMAGKMWLMANK</sequence>
<keyword evidence="2" id="KW-1185">Reference proteome</keyword>
<organism evidence="1 2">
    <name type="scientific">Pararhizobium antarcticum</name>
    <dbReference type="NCBI Taxonomy" id="1798805"/>
    <lineage>
        <taxon>Bacteria</taxon>
        <taxon>Pseudomonadati</taxon>
        <taxon>Pseudomonadota</taxon>
        <taxon>Alphaproteobacteria</taxon>
        <taxon>Hyphomicrobiales</taxon>
        <taxon>Rhizobiaceae</taxon>
        <taxon>Rhizobium/Agrobacterium group</taxon>
        <taxon>Pararhizobium</taxon>
    </lineage>
</organism>
<reference evidence="1 2" key="1">
    <citation type="submission" date="2016-02" db="EMBL/GenBank/DDBJ databases">
        <title>Genome sequencing of a beta-galactosidase producing bacteria Rhizobium sp. 59.</title>
        <authorList>
            <person name="Wang D."/>
            <person name="Kot W."/>
            <person name="Qin Y."/>
            <person name="Hansen L."/>
            <person name="Naqvi K."/>
            <person name="Rensing C."/>
        </authorList>
    </citation>
    <scope>NUCLEOTIDE SEQUENCE [LARGE SCALE GENOMIC DNA]</scope>
    <source>
        <strain evidence="1 2">59</strain>
    </source>
</reference>
<accession>A0A657LNQ5</accession>
<gene>
    <name evidence="1" type="ORF">AX760_06255</name>
</gene>
<evidence type="ECO:0000313" key="1">
    <source>
        <dbReference type="EMBL" id="OJF92317.1"/>
    </source>
</evidence>
<protein>
    <submittedName>
        <fullName evidence="1">Uncharacterized protein</fullName>
    </submittedName>
</protein>